<keyword evidence="2" id="KW-0808">Transferase</keyword>
<accession>A0ABU8NM47</accession>
<dbReference type="InterPro" id="IPR000182">
    <property type="entry name" value="GNAT_dom"/>
</dbReference>
<dbReference type="SUPFAM" id="SSF55729">
    <property type="entry name" value="Acyl-CoA N-acyltransferases (Nat)"/>
    <property type="match status" value="1"/>
</dbReference>
<dbReference type="EC" id="2.3.1.-" evidence="2"/>
<evidence type="ECO:0000313" key="3">
    <source>
        <dbReference type="Proteomes" id="UP001378956"/>
    </source>
</evidence>
<name>A0ABU8NM47_9SPHI</name>
<organism evidence="2 3">
    <name type="scientific">Pedobacter panaciterrae</name>
    <dbReference type="NCBI Taxonomy" id="363849"/>
    <lineage>
        <taxon>Bacteria</taxon>
        <taxon>Pseudomonadati</taxon>
        <taxon>Bacteroidota</taxon>
        <taxon>Sphingobacteriia</taxon>
        <taxon>Sphingobacteriales</taxon>
        <taxon>Sphingobacteriaceae</taxon>
        <taxon>Pedobacter</taxon>
    </lineage>
</organism>
<dbReference type="CDD" id="cd04301">
    <property type="entry name" value="NAT_SF"/>
    <property type="match status" value="1"/>
</dbReference>
<dbReference type="EMBL" id="JBBEUB010000002">
    <property type="protein sequence ID" value="MEJ2902560.1"/>
    <property type="molecule type" value="Genomic_DNA"/>
</dbReference>
<sequence length="184" mass="20324">MIRQALATDAPQIARLIIHAMEDLASKFVGQSDPLKAIPLFEHFAGLRGNQYSYENMLVYEDESGICGAISGYDGADLNLLRSPFLNYIASSYNFKDIPEDETQPGEFYIDCISVAANKQGQGIGKKLINAMVGQLTNSKHTKAGLLVSKDNPNAERLYTNLGFKIADERQFMGGTYYHMQCAV</sequence>
<evidence type="ECO:0000259" key="1">
    <source>
        <dbReference type="PROSITE" id="PS51186"/>
    </source>
</evidence>
<proteinExistence type="predicted"/>
<dbReference type="GO" id="GO:0016746">
    <property type="term" value="F:acyltransferase activity"/>
    <property type="evidence" value="ECO:0007669"/>
    <property type="project" value="UniProtKB-KW"/>
</dbReference>
<dbReference type="Gene3D" id="3.40.630.30">
    <property type="match status" value="1"/>
</dbReference>
<evidence type="ECO:0000313" key="2">
    <source>
        <dbReference type="EMBL" id="MEJ2902560.1"/>
    </source>
</evidence>
<keyword evidence="3" id="KW-1185">Reference proteome</keyword>
<dbReference type="Proteomes" id="UP001378956">
    <property type="component" value="Unassembled WGS sequence"/>
</dbReference>
<dbReference type="RefSeq" id="WP_288879328.1">
    <property type="nucleotide sequence ID" value="NZ_CBFGNQ010000002.1"/>
</dbReference>
<keyword evidence="2" id="KW-0012">Acyltransferase</keyword>
<dbReference type="PROSITE" id="PS51186">
    <property type="entry name" value="GNAT"/>
    <property type="match status" value="1"/>
</dbReference>
<protein>
    <submittedName>
        <fullName evidence="2">N-acetyltransferase</fullName>
        <ecNumber evidence="2">2.3.1.-</ecNumber>
    </submittedName>
</protein>
<reference evidence="2 3" key="1">
    <citation type="submission" date="2024-03" db="EMBL/GenBank/DDBJ databases">
        <title>Sequence of Lycoming College Course Isolates.</title>
        <authorList>
            <person name="Plotts O."/>
            <person name="Newman J."/>
        </authorList>
    </citation>
    <scope>NUCLEOTIDE SEQUENCE [LARGE SCALE GENOMIC DNA]</scope>
    <source>
        <strain evidence="2 3">CJB-3</strain>
    </source>
</reference>
<dbReference type="InterPro" id="IPR016181">
    <property type="entry name" value="Acyl_CoA_acyltransferase"/>
</dbReference>
<gene>
    <name evidence="2" type="ORF">WAE58_08980</name>
</gene>
<dbReference type="Pfam" id="PF00583">
    <property type="entry name" value="Acetyltransf_1"/>
    <property type="match status" value="1"/>
</dbReference>
<comment type="caution">
    <text evidence="2">The sequence shown here is derived from an EMBL/GenBank/DDBJ whole genome shotgun (WGS) entry which is preliminary data.</text>
</comment>
<feature type="domain" description="N-acetyltransferase" evidence="1">
    <location>
        <begin position="1"/>
        <end position="184"/>
    </location>
</feature>